<dbReference type="EMBL" id="QEOB01000009">
    <property type="protein sequence ID" value="PVX82459.1"/>
    <property type="molecule type" value="Genomic_DNA"/>
</dbReference>
<sequence>MFGDTEWFTFFPASARDTRRIANGLRRLSPVNLSEATSLEVTAKVFGYASYANLLEYLAFDWGYPHKWDEDIDEPTMTDRVQLQAVALKKCLNVTIEEARNLLKLWRPSSRHPSATWSTNTERMNEAKRELERFAPRNHSDYMDRLADTFRPQPPLVMKESPWGVCPVPEPAAYFDGLNLPLLGSIPQLCLSPVRCKATD</sequence>
<reference evidence="1 2" key="1">
    <citation type="submission" date="2018-05" db="EMBL/GenBank/DDBJ databases">
        <title>Genomic Encyclopedia of Type Strains, Phase IV (KMG-V): Genome sequencing to study the core and pangenomes of soil and plant-associated prokaryotes.</title>
        <authorList>
            <person name="Whitman W."/>
        </authorList>
    </citation>
    <scope>NUCLEOTIDE SEQUENCE [LARGE SCALE GENOMIC DNA]</scope>
    <source>
        <strain evidence="1 2">SCZa-39</strain>
    </source>
</reference>
<gene>
    <name evidence="1" type="ORF">C7402_109313</name>
</gene>
<evidence type="ECO:0000313" key="2">
    <source>
        <dbReference type="Proteomes" id="UP000245712"/>
    </source>
</evidence>
<keyword evidence="2" id="KW-1185">Reference proteome</keyword>
<proteinExistence type="predicted"/>
<accession>A0ABX5KKR3</accession>
<name>A0ABX5KKR3_9BURK</name>
<protein>
    <submittedName>
        <fullName evidence="1">Uncharacterized protein</fullName>
    </submittedName>
</protein>
<organism evidence="1 2">
    <name type="scientific">Paraburkholderia unamae</name>
    <dbReference type="NCBI Taxonomy" id="219649"/>
    <lineage>
        <taxon>Bacteria</taxon>
        <taxon>Pseudomonadati</taxon>
        <taxon>Pseudomonadota</taxon>
        <taxon>Betaproteobacteria</taxon>
        <taxon>Burkholderiales</taxon>
        <taxon>Burkholderiaceae</taxon>
        <taxon>Paraburkholderia</taxon>
    </lineage>
</organism>
<comment type="caution">
    <text evidence="1">The sequence shown here is derived from an EMBL/GenBank/DDBJ whole genome shotgun (WGS) entry which is preliminary data.</text>
</comment>
<evidence type="ECO:0000313" key="1">
    <source>
        <dbReference type="EMBL" id="PVX82459.1"/>
    </source>
</evidence>
<dbReference type="Proteomes" id="UP000245712">
    <property type="component" value="Unassembled WGS sequence"/>
</dbReference>